<evidence type="ECO:0000256" key="2">
    <source>
        <dbReference type="ARBA" id="ARBA00023043"/>
    </source>
</evidence>
<dbReference type="OrthoDB" id="539213at2759"/>
<feature type="non-terminal residue" evidence="4">
    <location>
        <position position="128"/>
    </location>
</feature>
<proteinExistence type="predicted"/>
<dbReference type="STRING" id="1336337.A0A3N4K377"/>
<dbReference type="PANTHER" id="PTHR24198:SF165">
    <property type="entry name" value="ANKYRIN REPEAT-CONTAINING PROTEIN-RELATED"/>
    <property type="match status" value="1"/>
</dbReference>
<dbReference type="EMBL" id="ML120360">
    <property type="protein sequence ID" value="RPB03968.1"/>
    <property type="molecule type" value="Genomic_DNA"/>
</dbReference>
<dbReference type="InterPro" id="IPR036770">
    <property type="entry name" value="Ankyrin_rpt-contain_sf"/>
</dbReference>
<evidence type="ECO:0000256" key="3">
    <source>
        <dbReference type="PROSITE-ProRule" id="PRU00023"/>
    </source>
</evidence>
<dbReference type="PANTHER" id="PTHR24198">
    <property type="entry name" value="ANKYRIN REPEAT AND PROTEIN KINASE DOMAIN-CONTAINING PROTEIN"/>
    <property type="match status" value="1"/>
</dbReference>
<dbReference type="PROSITE" id="PS50088">
    <property type="entry name" value="ANK_REPEAT"/>
    <property type="match status" value="2"/>
</dbReference>
<evidence type="ECO:0000313" key="5">
    <source>
        <dbReference type="Proteomes" id="UP000276215"/>
    </source>
</evidence>
<dbReference type="Pfam" id="PF00023">
    <property type="entry name" value="Ank"/>
    <property type="match status" value="1"/>
</dbReference>
<feature type="non-terminal residue" evidence="4">
    <location>
        <position position="1"/>
    </location>
</feature>
<keyword evidence="2 3" id="KW-0040">ANK repeat</keyword>
<dbReference type="SUPFAM" id="SSF48403">
    <property type="entry name" value="Ankyrin repeat"/>
    <property type="match status" value="1"/>
</dbReference>
<gene>
    <name evidence="4" type="ORF">L873DRAFT_1625030</name>
</gene>
<dbReference type="InterPro" id="IPR002110">
    <property type="entry name" value="Ankyrin_rpt"/>
</dbReference>
<dbReference type="Gene3D" id="1.25.40.20">
    <property type="entry name" value="Ankyrin repeat-containing domain"/>
    <property type="match status" value="2"/>
</dbReference>
<dbReference type="Proteomes" id="UP000276215">
    <property type="component" value="Unassembled WGS sequence"/>
</dbReference>
<dbReference type="SMART" id="SM00248">
    <property type="entry name" value="ANK"/>
    <property type="match status" value="3"/>
</dbReference>
<dbReference type="Pfam" id="PF12796">
    <property type="entry name" value="Ank_2"/>
    <property type="match status" value="1"/>
</dbReference>
<keyword evidence="1" id="KW-0677">Repeat</keyword>
<keyword evidence="5" id="KW-1185">Reference proteome</keyword>
<sequence length="128" mass="13845">GRSLLSIAAAVGATDIVKLLLNRFKDIDVNSQDLTQLTPLHLASYTNRPSAPELLTHLLQHPRIDPTITNDFGQTPLHTAASHNRHALVAKALIKHPRANVNGANAQGWTPLNLAIMSGEADVVKRLL</sequence>
<feature type="repeat" description="ANK" evidence="3">
    <location>
        <begin position="107"/>
        <end position="128"/>
    </location>
</feature>
<accession>A0A3N4K377</accession>
<dbReference type="PROSITE" id="PS50297">
    <property type="entry name" value="ANK_REP_REGION"/>
    <property type="match status" value="1"/>
</dbReference>
<name>A0A3N4K377_9PEZI</name>
<evidence type="ECO:0000313" key="4">
    <source>
        <dbReference type="EMBL" id="RPB03968.1"/>
    </source>
</evidence>
<dbReference type="AlphaFoldDB" id="A0A3N4K377"/>
<feature type="repeat" description="ANK" evidence="3">
    <location>
        <begin position="1"/>
        <end position="32"/>
    </location>
</feature>
<evidence type="ECO:0000256" key="1">
    <source>
        <dbReference type="ARBA" id="ARBA00022737"/>
    </source>
</evidence>
<protein>
    <submittedName>
        <fullName evidence="4">Ankyrin</fullName>
    </submittedName>
</protein>
<reference evidence="4 5" key="1">
    <citation type="journal article" date="2018" name="Nat. Ecol. Evol.">
        <title>Pezizomycetes genomes reveal the molecular basis of ectomycorrhizal truffle lifestyle.</title>
        <authorList>
            <person name="Murat C."/>
            <person name="Payen T."/>
            <person name="Noel B."/>
            <person name="Kuo A."/>
            <person name="Morin E."/>
            <person name="Chen J."/>
            <person name="Kohler A."/>
            <person name="Krizsan K."/>
            <person name="Balestrini R."/>
            <person name="Da Silva C."/>
            <person name="Montanini B."/>
            <person name="Hainaut M."/>
            <person name="Levati E."/>
            <person name="Barry K.W."/>
            <person name="Belfiori B."/>
            <person name="Cichocki N."/>
            <person name="Clum A."/>
            <person name="Dockter R.B."/>
            <person name="Fauchery L."/>
            <person name="Guy J."/>
            <person name="Iotti M."/>
            <person name="Le Tacon F."/>
            <person name="Lindquist E.A."/>
            <person name="Lipzen A."/>
            <person name="Malagnac F."/>
            <person name="Mello A."/>
            <person name="Molinier V."/>
            <person name="Miyauchi S."/>
            <person name="Poulain J."/>
            <person name="Riccioni C."/>
            <person name="Rubini A."/>
            <person name="Sitrit Y."/>
            <person name="Splivallo R."/>
            <person name="Traeger S."/>
            <person name="Wang M."/>
            <person name="Zifcakova L."/>
            <person name="Wipf D."/>
            <person name="Zambonelli A."/>
            <person name="Paolocci F."/>
            <person name="Nowrousian M."/>
            <person name="Ottonello S."/>
            <person name="Baldrian P."/>
            <person name="Spatafora J.W."/>
            <person name="Henrissat B."/>
            <person name="Nagy L.G."/>
            <person name="Aury J.M."/>
            <person name="Wincker P."/>
            <person name="Grigoriev I.V."/>
            <person name="Bonfante P."/>
            <person name="Martin F.M."/>
        </authorList>
    </citation>
    <scope>NUCLEOTIDE SEQUENCE [LARGE SCALE GENOMIC DNA]</scope>
    <source>
        <strain evidence="4 5">120613-1</strain>
    </source>
</reference>
<organism evidence="4 5">
    <name type="scientific">Choiromyces venosus 120613-1</name>
    <dbReference type="NCBI Taxonomy" id="1336337"/>
    <lineage>
        <taxon>Eukaryota</taxon>
        <taxon>Fungi</taxon>
        <taxon>Dikarya</taxon>
        <taxon>Ascomycota</taxon>
        <taxon>Pezizomycotina</taxon>
        <taxon>Pezizomycetes</taxon>
        <taxon>Pezizales</taxon>
        <taxon>Tuberaceae</taxon>
        <taxon>Choiromyces</taxon>
    </lineage>
</organism>